<keyword evidence="2" id="KW-1133">Transmembrane helix</keyword>
<evidence type="ECO:0000313" key="5">
    <source>
        <dbReference type="Proteomes" id="UP000006726"/>
    </source>
</evidence>
<dbReference type="InterPro" id="IPR050080">
    <property type="entry name" value="RNase_PH"/>
</dbReference>
<dbReference type="GO" id="GO:0000176">
    <property type="term" value="C:nuclear exosome (RNase complex)"/>
    <property type="evidence" value="ECO:0007669"/>
    <property type="project" value="TreeGrafter"/>
</dbReference>
<dbReference type="FunCoup" id="Q5CPV0">
    <property type="interactions" value="346"/>
</dbReference>
<feature type="transmembrane region" description="Helical" evidence="2">
    <location>
        <begin position="6"/>
        <end position="25"/>
    </location>
</feature>
<feature type="transmembrane region" description="Helical" evidence="2">
    <location>
        <begin position="61"/>
        <end position="80"/>
    </location>
</feature>
<dbReference type="PANTHER" id="PTHR11953">
    <property type="entry name" value="EXOSOME COMPLEX COMPONENT"/>
    <property type="match status" value="1"/>
</dbReference>
<name>Q5CPV0_CRYPI</name>
<dbReference type="SUPFAM" id="SSF55666">
    <property type="entry name" value="Ribonuclease PH domain 2-like"/>
    <property type="match status" value="1"/>
</dbReference>
<dbReference type="GO" id="GO:0034475">
    <property type="term" value="P:U4 snRNA 3'-end processing"/>
    <property type="evidence" value="ECO:0007669"/>
    <property type="project" value="TreeGrafter"/>
</dbReference>
<dbReference type="GO" id="GO:0016075">
    <property type="term" value="P:rRNA catabolic process"/>
    <property type="evidence" value="ECO:0007669"/>
    <property type="project" value="TreeGrafter"/>
</dbReference>
<comment type="similarity">
    <text evidence="1">Belongs to the RNase PH family.</text>
</comment>
<dbReference type="InterPro" id="IPR020568">
    <property type="entry name" value="Ribosomal_Su5_D2-typ_SF"/>
</dbReference>
<feature type="transmembrane region" description="Helical" evidence="2">
    <location>
        <begin position="32"/>
        <end position="55"/>
    </location>
</feature>
<comment type="caution">
    <text evidence="4">The sequence shown here is derived from an EMBL/GenBank/DDBJ whole genome shotgun (WGS) entry which is preliminary data.</text>
</comment>
<dbReference type="GO" id="GO:0000177">
    <property type="term" value="C:cytoplasmic exosome (RNase complex)"/>
    <property type="evidence" value="ECO:0007669"/>
    <property type="project" value="TreeGrafter"/>
</dbReference>
<dbReference type="KEGG" id="cpv:cgd4_3930"/>
<reference evidence="4 5" key="1">
    <citation type="journal article" date="2004" name="Science">
        <title>Complete genome sequence of the apicomplexan, Cryptosporidium parvum.</title>
        <authorList>
            <person name="Abrahamsen M.S."/>
            <person name="Templeton T.J."/>
            <person name="Enomoto S."/>
            <person name="Abrahante J.E."/>
            <person name="Zhu G."/>
            <person name="Lancto C.A."/>
            <person name="Deng M."/>
            <person name="Liu C."/>
            <person name="Widmer G."/>
            <person name="Tzipori S."/>
            <person name="Buck G.A."/>
            <person name="Xu P."/>
            <person name="Bankier A.T."/>
            <person name="Dear P.H."/>
            <person name="Konfortov B.A."/>
            <person name="Spriggs H.F."/>
            <person name="Iyer L."/>
            <person name="Anantharaman V."/>
            <person name="Aravind L."/>
            <person name="Kapur V."/>
        </authorList>
    </citation>
    <scope>NUCLEOTIDE SEQUENCE [LARGE SCALE GENOMIC DNA]</scope>
    <source>
        <strain evidence="5">Iowa II</strain>
    </source>
</reference>
<dbReference type="InterPro" id="IPR001247">
    <property type="entry name" value="ExoRNase_PH_dom1"/>
</dbReference>
<dbReference type="Gene3D" id="3.30.230.70">
    <property type="entry name" value="GHMP Kinase, N-terminal domain"/>
    <property type="match status" value="1"/>
</dbReference>
<dbReference type="GO" id="GO:0003723">
    <property type="term" value="F:RNA binding"/>
    <property type="evidence" value="ECO:0007669"/>
    <property type="project" value="TreeGrafter"/>
</dbReference>
<dbReference type="OrthoDB" id="27298at2759"/>
<dbReference type="AlphaFoldDB" id="Q5CPV0"/>
<dbReference type="InterPro" id="IPR036345">
    <property type="entry name" value="ExoRNase_PH_dom2_sf"/>
</dbReference>
<evidence type="ECO:0000256" key="1">
    <source>
        <dbReference type="ARBA" id="ARBA00006678"/>
    </source>
</evidence>
<dbReference type="Pfam" id="PF01138">
    <property type="entry name" value="RNase_PH"/>
    <property type="match status" value="1"/>
</dbReference>
<dbReference type="STRING" id="353152.Q5CPV0"/>
<dbReference type="PANTHER" id="PTHR11953:SF0">
    <property type="entry name" value="EXOSOME COMPLEX COMPONENT RRP41"/>
    <property type="match status" value="1"/>
</dbReference>
<sequence length="351" mass="40312">MNNLIVWIFLIHKNLTYFFLFQINFGKSGLKISIFAFITFKAKFINLFFFFFFFLTEKKGIGYLFFFFKNYKFFFLRKFFFFFQIKKKMNEIVNKHGIRQDGRKLTEIRRIKCIINEGNQRGIEDGNVYFEQGQNKLIVSIVGPVPISGNINYTNNNSGVQINCNFRVSPFSSQDRRKRGKNDRFCIESGLIISRTFSSVICDQYSKSQIIINIIILEGDGSVRSAAINATSIALAISGISMKDLIVSATCGLYGKQVLYDLTQSEMESLKGTLLMAIHSTDNDIDTDTENVGNGNSDISPVTIDLNTKLKPEMIEFLMNETFSACKQFSVIIRDFLKNYTCNKYQSIYSK</sequence>
<evidence type="ECO:0000256" key="2">
    <source>
        <dbReference type="SAM" id="Phobius"/>
    </source>
</evidence>
<proteinExistence type="inferred from homology"/>
<dbReference type="VEuPathDB" id="CryptoDB:cgd4_3930"/>
<dbReference type="GO" id="GO:0071028">
    <property type="term" value="P:nuclear mRNA surveillance"/>
    <property type="evidence" value="ECO:0007669"/>
    <property type="project" value="TreeGrafter"/>
</dbReference>
<dbReference type="InterPro" id="IPR027408">
    <property type="entry name" value="PNPase/RNase_PH_dom_sf"/>
</dbReference>
<dbReference type="GO" id="GO:0005730">
    <property type="term" value="C:nucleolus"/>
    <property type="evidence" value="ECO:0007669"/>
    <property type="project" value="TreeGrafter"/>
</dbReference>
<dbReference type="GeneID" id="3372428"/>
<keyword evidence="2" id="KW-0472">Membrane</keyword>
<keyword evidence="2" id="KW-0812">Transmembrane</keyword>
<accession>Q5CPV0</accession>
<dbReference type="GO" id="GO:0071051">
    <property type="term" value="P:poly(A)-dependent snoRNA 3'-end processing"/>
    <property type="evidence" value="ECO:0007669"/>
    <property type="project" value="TreeGrafter"/>
</dbReference>
<gene>
    <name evidence="4" type="ORF">cgd4_3930</name>
</gene>
<evidence type="ECO:0000259" key="3">
    <source>
        <dbReference type="Pfam" id="PF01138"/>
    </source>
</evidence>
<dbReference type="OMA" id="ECRINTH"/>
<organism evidence="4 5">
    <name type="scientific">Cryptosporidium parvum (strain Iowa II)</name>
    <dbReference type="NCBI Taxonomy" id="353152"/>
    <lineage>
        <taxon>Eukaryota</taxon>
        <taxon>Sar</taxon>
        <taxon>Alveolata</taxon>
        <taxon>Apicomplexa</taxon>
        <taxon>Conoidasida</taxon>
        <taxon>Coccidia</taxon>
        <taxon>Eucoccidiorida</taxon>
        <taxon>Eimeriorina</taxon>
        <taxon>Cryptosporidiidae</taxon>
        <taxon>Cryptosporidium</taxon>
    </lineage>
</organism>
<dbReference type="EMBL" id="AAEE01000012">
    <property type="protein sequence ID" value="EAK87443.1"/>
    <property type="molecule type" value="Genomic_DNA"/>
</dbReference>
<evidence type="ECO:0000313" key="4">
    <source>
        <dbReference type="EMBL" id="EAK87443.1"/>
    </source>
</evidence>
<protein>
    <submittedName>
        <fullName evidence="4">Archeo-eukaryotic exosomal RNAse</fullName>
    </submittedName>
</protein>
<dbReference type="Proteomes" id="UP000006726">
    <property type="component" value="Chromosome 4"/>
</dbReference>
<feature type="domain" description="Exoribonuclease phosphorolytic" evidence="3">
    <location>
        <begin position="107"/>
        <end position="240"/>
    </location>
</feature>
<dbReference type="InParanoid" id="Q5CPV0"/>
<dbReference type="SUPFAM" id="SSF54211">
    <property type="entry name" value="Ribosomal protein S5 domain 2-like"/>
    <property type="match status" value="1"/>
</dbReference>
<keyword evidence="5" id="KW-1185">Reference proteome</keyword>
<dbReference type="RefSeq" id="XP_625414.1">
    <property type="nucleotide sequence ID" value="XM_625414.1"/>
</dbReference>